<reference evidence="1" key="1">
    <citation type="journal article" date="2017" name="Science">
        <title>Giant viruses with an expanded complement of translation system components.</title>
        <authorList>
            <person name="Schulz F."/>
            <person name="Yutin N."/>
            <person name="Ivanova N.N."/>
            <person name="Ortega D.R."/>
            <person name="Lee T.K."/>
            <person name="Vierheilig J."/>
            <person name="Daims H."/>
            <person name="Horn M."/>
            <person name="Wagner M."/>
            <person name="Jensen G.J."/>
            <person name="Kyrpides N.C."/>
            <person name="Koonin E.V."/>
            <person name="Woyke T."/>
        </authorList>
    </citation>
    <scope>NUCLEOTIDE SEQUENCE</scope>
    <source>
        <strain evidence="1">ILV1</strain>
    </source>
</reference>
<protein>
    <submittedName>
        <fullName evidence="1">DNA-dependent RNA polymerase subunit Rpb9</fullName>
    </submittedName>
</protein>
<gene>
    <name evidence="1" type="ORF">Indivirus_1_117</name>
</gene>
<evidence type="ECO:0000313" key="1">
    <source>
        <dbReference type="EMBL" id="ARF09494.1"/>
    </source>
</evidence>
<organism evidence="1">
    <name type="scientific">Indivirus ILV1</name>
    <dbReference type="NCBI Taxonomy" id="1977633"/>
    <lineage>
        <taxon>Viruses</taxon>
        <taxon>Varidnaviria</taxon>
        <taxon>Bamfordvirae</taxon>
        <taxon>Nucleocytoviricota</taxon>
        <taxon>Megaviricetes</taxon>
        <taxon>Imitervirales</taxon>
        <taxon>Mimiviridae</taxon>
        <taxon>Klosneuvirinae</taxon>
        <taxon>Indivirus</taxon>
    </lineage>
</organism>
<proteinExistence type="predicted"/>
<accession>A0A1V0SCY4</accession>
<dbReference type="EMBL" id="KY684085">
    <property type="protein sequence ID" value="ARF09494.1"/>
    <property type="molecule type" value="Genomic_DNA"/>
</dbReference>
<name>A0A1V0SCY4_9VIRU</name>
<sequence length="189" mass="21521">MYFCPNCNNIFDITKNPHGDKQSGGSKNYLTVINNIINDEEVTESDTKDITLTELINEPHYKKLSSDKKELVYNKLQQLLPVDKKEVEANAGTLSQDKAYFICKNCGFLKPIEENTLIFSRVSNDISQSYTSSDVSDMANSDILPRTRKYICSNKKCVSNSDPSKKEAIFFRVNNSYNIRYVCLACKKN</sequence>